<reference evidence="1" key="1">
    <citation type="submission" date="2020-11" db="EMBL/GenBank/DDBJ databases">
        <authorList>
            <person name="Tran Van P."/>
        </authorList>
    </citation>
    <scope>NUCLEOTIDE SEQUENCE</scope>
</reference>
<dbReference type="EMBL" id="OA565100">
    <property type="protein sequence ID" value="CAD7196310.1"/>
    <property type="molecule type" value="Genomic_DNA"/>
</dbReference>
<name>A0A7R8VD97_TIMDO</name>
<protein>
    <submittedName>
        <fullName evidence="1">Uncharacterized protein</fullName>
    </submittedName>
</protein>
<gene>
    <name evidence="1" type="ORF">TDIB3V08_LOCUS2661</name>
</gene>
<evidence type="ECO:0000313" key="1">
    <source>
        <dbReference type="EMBL" id="CAD7196310.1"/>
    </source>
</evidence>
<organism evidence="1">
    <name type="scientific">Timema douglasi</name>
    <name type="common">Walking stick</name>
    <dbReference type="NCBI Taxonomy" id="61478"/>
    <lineage>
        <taxon>Eukaryota</taxon>
        <taxon>Metazoa</taxon>
        <taxon>Ecdysozoa</taxon>
        <taxon>Arthropoda</taxon>
        <taxon>Hexapoda</taxon>
        <taxon>Insecta</taxon>
        <taxon>Pterygota</taxon>
        <taxon>Neoptera</taxon>
        <taxon>Polyneoptera</taxon>
        <taxon>Phasmatodea</taxon>
        <taxon>Timematodea</taxon>
        <taxon>Timematoidea</taxon>
        <taxon>Timematidae</taxon>
        <taxon>Timema</taxon>
    </lineage>
</organism>
<sequence length="101" mass="11170">MGCVPAFRWRIETSPLHFFFTRAFPALRLSIHRPPPPPLPSPFITLFAVAHIHQAVDEDGPLCRGGMKAMDGDESLSCSRKCPTTTGKLAISYVHTTPTCY</sequence>
<dbReference type="AlphaFoldDB" id="A0A7R8VD97"/>
<proteinExistence type="predicted"/>
<accession>A0A7R8VD97</accession>